<reference evidence="2 3" key="1">
    <citation type="journal article" date="2023" name="Int. J. Syst. Evol. Microbiol.">
        <title>Streptococcus sciuri sp. nov., Staphylococcus marylandisciuri sp. nov. and Staphylococcus americanisciuri sp. nov., isolated from faeces of eastern grey squirrel (Sciurus carolinensis).</title>
        <authorList>
            <person name="Volokhov D.V."/>
            <person name="Zagorodnyaya T.A."/>
            <person name="Furtak V.A."/>
            <person name="Nattanmai G."/>
            <person name="Randall L."/>
            <person name="Jose S."/>
            <person name="Gao Y."/>
            <person name="Eisenberg T."/>
            <person name="Delmonte P."/>
            <person name="Blom J."/>
            <person name="Mitchell K.K."/>
        </authorList>
    </citation>
    <scope>NUCLEOTIDE SEQUENCE [LARGE SCALE GENOMIC DNA]</scope>
    <source>
        <strain evidence="2 3">SQ8-PEA</strain>
    </source>
</reference>
<organism evidence="2 3">
    <name type="scientific">Staphylococcus marylandisciuri</name>
    <dbReference type="NCBI Taxonomy" id="2981529"/>
    <lineage>
        <taxon>Bacteria</taxon>
        <taxon>Bacillati</taxon>
        <taxon>Bacillota</taxon>
        <taxon>Bacilli</taxon>
        <taxon>Bacillales</taxon>
        <taxon>Staphylococcaceae</taxon>
        <taxon>Staphylococcus</taxon>
    </lineage>
</organism>
<dbReference type="Proteomes" id="UP001209553">
    <property type="component" value="Unassembled WGS sequence"/>
</dbReference>
<gene>
    <name evidence="2" type="ORF">N9R04_09785</name>
</gene>
<feature type="transmembrane region" description="Helical" evidence="1">
    <location>
        <begin position="148"/>
        <end position="165"/>
    </location>
</feature>
<keyword evidence="1" id="KW-0472">Membrane</keyword>
<keyword evidence="3" id="KW-1185">Reference proteome</keyword>
<keyword evidence="1" id="KW-0812">Transmembrane</keyword>
<keyword evidence="1" id="KW-1133">Transmembrane helix</keyword>
<sequence>MNKDEYIATLNRRMKRISKEERKDILNEYESHFLSAYKDNKSDEEIIRDLGNPVNISKEINAMNALNAVKNKKSIKNIFIAVFSIMGLSVFNFILLGLSLFVFMLLLPFILAYIIAVPVMIVSPIILLVMGVVNGFDTITLSDIFEMIKGLVLGLILIFIGYFFVKNFFKFLTLYLKWNIDIVKKESL</sequence>
<feature type="transmembrane region" description="Helical" evidence="1">
    <location>
        <begin position="110"/>
        <end position="136"/>
    </location>
</feature>
<feature type="transmembrane region" description="Helical" evidence="1">
    <location>
        <begin position="78"/>
        <end position="104"/>
    </location>
</feature>
<protein>
    <submittedName>
        <fullName evidence="2">DUF1700 domain-containing protein</fullName>
    </submittedName>
</protein>
<evidence type="ECO:0000256" key="1">
    <source>
        <dbReference type="SAM" id="Phobius"/>
    </source>
</evidence>
<comment type="caution">
    <text evidence="2">The sequence shown here is derived from an EMBL/GenBank/DDBJ whole genome shotgun (WGS) entry which is preliminary data.</text>
</comment>
<evidence type="ECO:0000313" key="3">
    <source>
        <dbReference type="Proteomes" id="UP001209553"/>
    </source>
</evidence>
<accession>A0ABT2QSQ3</accession>
<dbReference type="EMBL" id="JAOPKZ010000017">
    <property type="protein sequence ID" value="MCU5746967.1"/>
    <property type="molecule type" value="Genomic_DNA"/>
</dbReference>
<dbReference type="Pfam" id="PF22564">
    <property type="entry name" value="HAAS"/>
    <property type="match status" value="1"/>
</dbReference>
<evidence type="ECO:0000313" key="2">
    <source>
        <dbReference type="EMBL" id="MCU5746967.1"/>
    </source>
</evidence>
<proteinExistence type="predicted"/>
<name>A0ABT2QSQ3_9STAP</name>
<dbReference type="RefSeq" id="WP_262856669.1">
    <property type="nucleotide sequence ID" value="NZ_JAOPKZ010000017.1"/>
</dbReference>